<accession>A0A8I0CM92</accession>
<keyword evidence="3" id="KW-0472">Membrane</keyword>
<evidence type="ECO:0000259" key="4">
    <source>
        <dbReference type="Pfam" id="PF20570"/>
    </source>
</evidence>
<dbReference type="AlphaFoldDB" id="A0A8I0CM92"/>
<name>A0A8I0CM92_9CORY</name>
<reference evidence="5" key="1">
    <citation type="submission" date="2020-08" db="EMBL/GenBank/DDBJ databases">
        <title>Sequencing the genomes of 1000 actinobacteria strains.</title>
        <authorList>
            <person name="Klenk H.-P."/>
        </authorList>
    </citation>
    <scope>NUCLEOTIDE SEQUENCE</scope>
    <source>
        <strain evidence="5">DSM 20582</strain>
    </source>
</reference>
<evidence type="ECO:0000256" key="3">
    <source>
        <dbReference type="SAM" id="Phobius"/>
    </source>
</evidence>
<keyword evidence="1" id="KW-0175">Coiled coil</keyword>
<gene>
    <name evidence="5" type="ORF">FHU32_000658</name>
</gene>
<comment type="caution">
    <text evidence="5">The sequence shown here is derived from an EMBL/GenBank/DDBJ whole genome shotgun (WGS) entry which is preliminary data.</text>
</comment>
<feature type="coiled-coil region" evidence="1">
    <location>
        <begin position="68"/>
        <end position="136"/>
    </location>
</feature>
<evidence type="ECO:0000256" key="1">
    <source>
        <dbReference type="SAM" id="Coils"/>
    </source>
</evidence>
<dbReference type="Pfam" id="PF20570">
    <property type="entry name" value="DUF6779"/>
    <property type="match status" value="1"/>
</dbReference>
<feature type="region of interest" description="Disordered" evidence="2">
    <location>
        <begin position="181"/>
        <end position="232"/>
    </location>
</feature>
<protein>
    <recommendedName>
        <fullName evidence="4">DUF6779 domain-containing protein</fullName>
    </recommendedName>
</protein>
<dbReference type="GeneID" id="60809361"/>
<dbReference type="RefSeq" id="WP_125186242.1">
    <property type="nucleotide sequence ID" value="NZ_AENJ01000171.1"/>
</dbReference>
<evidence type="ECO:0000313" key="5">
    <source>
        <dbReference type="EMBL" id="MBB3115454.1"/>
    </source>
</evidence>
<proteinExistence type="predicted"/>
<feature type="transmembrane region" description="Helical" evidence="3">
    <location>
        <begin position="42"/>
        <end position="65"/>
    </location>
</feature>
<feature type="transmembrane region" description="Helical" evidence="3">
    <location>
        <begin position="18"/>
        <end position="36"/>
    </location>
</feature>
<organism evidence="5 6">
    <name type="scientific">Corynebacterium bovis DSM 20582 = CIP 54.80</name>
    <dbReference type="NCBI Taxonomy" id="927655"/>
    <lineage>
        <taxon>Bacteria</taxon>
        <taxon>Bacillati</taxon>
        <taxon>Actinomycetota</taxon>
        <taxon>Actinomycetes</taxon>
        <taxon>Mycobacteriales</taxon>
        <taxon>Corynebacteriaceae</taxon>
        <taxon>Corynebacterium</taxon>
    </lineage>
</organism>
<dbReference type="Proteomes" id="UP000612712">
    <property type="component" value="Unassembled WGS sequence"/>
</dbReference>
<sequence>MTPGNRVPSEGSGGVMRILWYVLCALALAASAVMVVTDSDTWLKIAVIASLWAAFSGAVLVTRYAGSLSTLRQRSADLERRHRAELEEERRRHRERELTLENSYATRLREDRDEAVAALRRELAAMREQLAALSGTELGEEPAALRATAERIVELEREQPAPATASRPGFSTGSFAAVRWAGSDSEETAQIPLVVSTPPAEEEDRGHHRHRAPETPAAASTGGRRRADAGGRTVAELMEQLRKNS</sequence>
<feature type="domain" description="DUF6779" evidence="4">
    <location>
        <begin position="43"/>
        <end position="151"/>
    </location>
</feature>
<dbReference type="InterPro" id="IPR046706">
    <property type="entry name" value="DUF6779"/>
</dbReference>
<dbReference type="EMBL" id="JACHWT010000002">
    <property type="protein sequence ID" value="MBB3115454.1"/>
    <property type="molecule type" value="Genomic_DNA"/>
</dbReference>
<keyword evidence="3" id="KW-1133">Transmembrane helix</keyword>
<keyword evidence="3" id="KW-0812">Transmembrane</keyword>
<evidence type="ECO:0000256" key="2">
    <source>
        <dbReference type="SAM" id="MobiDB-lite"/>
    </source>
</evidence>
<evidence type="ECO:0000313" key="6">
    <source>
        <dbReference type="Proteomes" id="UP000612712"/>
    </source>
</evidence>